<dbReference type="InterPro" id="IPR013762">
    <property type="entry name" value="Integrase-like_cat_sf"/>
</dbReference>
<proteinExistence type="inferred from homology"/>
<sequence length="348" mass="41381">MPVYKDDNTGKWYFSIRYKDVYGNNKRKMKRGFERKKDAKLAESEFIQNVKYGYSDNQPFEYIFFNRLKNENLSARSIEKRTTEYNTHIKERFGNIPIGKITTTQCTAFRNYLLNDAGLSVGYARSVWAGFKAVINYAKKHYKLLYYPTLSVTPIPRTKPQAKFITREEFDEKVEQITNDTSRQLTKLLFYSGLRIGEALALQWKDYDKIKGEIDVNKKINLSNREIEYNLKKESSKGIIPVPKLIREMLKNMYNESSKRYKYFDENYFIFGGLEPIRYVTYSYHFKSVFPNLKIHHLRHSYASYLINNGVDMYLLMELMRHSNITETIQTYSHLYTDKKHQAMNIFD</sequence>
<dbReference type="SUPFAM" id="SSF56349">
    <property type="entry name" value="DNA breaking-rejoining enzymes"/>
    <property type="match status" value="1"/>
</dbReference>
<reference evidence="6" key="1">
    <citation type="submission" date="2014-08" db="EMBL/GenBank/DDBJ databases">
        <title>Comparative genomics of MRSA.</title>
        <authorList>
            <person name="Yamamoto T."/>
        </authorList>
    </citation>
    <scope>NUCLEOTIDE SEQUENCE</scope>
    <source>
        <strain evidence="6">OC3</strain>
    </source>
</reference>
<evidence type="ECO:0000256" key="2">
    <source>
        <dbReference type="ARBA" id="ARBA00022908"/>
    </source>
</evidence>
<protein>
    <submittedName>
        <fullName evidence="6">Phage integrase</fullName>
    </submittedName>
</protein>
<comment type="similarity">
    <text evidence="1">Belongs to the 'phage' integrase family.</text>
</comment>
<evidence type="ECO:0000256" key="4">
    <source>
        <dbReference type="ARBA" id="ARBA00023172"/>
    </source>
</evidence>
<name>A0A0C6EGD1_STAAU</name>
<dbReference type="Gene3D" id="1.10.443.10">
    <property type="entry name" value="Intergrase catalytic core"/>
    <property type="match status" value="1"/>
</dbReference>
<feature type="domain" description="Tyr recombinase" evidence="5">
    <location>
        <begin position="160"/>
        <end position="345"/>
    </location>
</feature>
<dbReference type="GO" id="GO:0003677">
    <property type="term" value="F:DNA binding"/>
    <property type="evidence" value="ECO:0007669"/>
    <property type="project" value="UniProtKB-KW"/>
</dbReference>
<dbReference type="CDD" id="cd01189">
    <property type="entry name" value="INT_ICEBs1_C_like"/>
    <property type="match status" value="1"/>
</dbReference>
<dbReference type="PANTHER" id="PTHR30349">
    <property type="entry name" value="PHAGE INTEGRASE-RELATED"/>
    <property type="match status" value="1"/>
</dbReference>
<accession>A0A0C6EGD1</accession>
<dbReference type="InterPro" id="IPR010998">
    <property type="entry name" value="Integrase_recombinase_N"/>
</dbReference>
<keyword evidence="2" id="KW-0229">DNA integration</keyword>
<dbReference type="GO" id="GO:0015074">
    <property type="term" value="P:DNA integration"/>
    <property type="evidence" value="ECO:0007669"/>
    <property type="project" value="UniProtKB-KW"/>
</dbReference>
<dbReference type="GO" id="GO:0006310">
    <property type="term" value="P:DNA recombination"/>
    <property type="evidence" value="ECO:0007669"/>
    <property type="project" value="UniProtKB-KW"/>
</dbReference>
<dbReference type="PROSITE" id="PS51898">
    <property type="entry name" value="TYR_RECOMBINASE"/>
    <property type="match status" value="1"/>
</dbReference>
<dbReference type="PANTHER" id="PTHR30349:SF64">
    <property type="entry name" value="PROPHAGE INTEGRASE INTD-RELATED"/>
    <property type="match status" value="1"/>
</dbReference>
<dbReference type="Pfam" id="PF00589">
    <property type="entry name" value="Phage_integrase"/>
    <property type="match status" value="1"/>
</dbReference>
<evidence type="ECO:0000313" key="6">
    <source>
        <dbReference type="EMBL" id="BAQ35608.1"/>
    </source>
</evidence>
<dbReference type="Gene3D" id="1.10.150.130">
    <property type="match status" value="1"/>
</dbReference>
<evidence type="ECO:0000256" key="1">
    <source>
        <dbReference type="ARBA" id="ARBA00008857"/>
    </source>
</evidence>
<keyword evidence="3" id="KW-0238">DNA-binding</keyword>
<keyword evidence="4" id="KW-0233">DNA recombination</keyword>
<dbReference type="InterPro" id="IPR011010">
    <property type="entry name" value="DNA_brk_join_enz"/>
</dbReference>
<dbReference type="AlphaFoldDB" id="A0A0C6EGD1"/>
<dbReference type="InterPro" id="IPR002104">
    <property type="entry name" value="Integrase_catalytic"/>
</dbReference>
<dbReference type="InterPro" id="IPR004107">
    <property type="entry name" value="Integrase_SAM-like_N"/>
</dbReference>
<dbReference type="Pfam" id="PF14657">
    <property type="entry name" value="Arm-DNA-bind_4"/>
    <property type="match status" value="1"/>
</dbReference>
<evidence type="ECO:0000259" key="5">
    <source>
        <dbReference type="PROSITE" id="PS51898"/>
    </source>
</evidence>
<dbReference type="InterPro" id="IPR028259">
    <property type="entry name" value="AP2-like_int_N"/>
</dbReference>
<dbReference type="InterPro" id="IPR050090">
    <property type="entry name" value="Tyrosine_recombinase_XerCD"/>
</dbReference>
<organism evidence="6">
    <name type="scientific">Staphylococcus aureus</name>
    <dbReference type="NCBI Taxonomy" id="1280"/>
    <lineage>
        <taxon>Bacteria</taxon>
        <taxon>Bacillati</taxon>
        <taxon>Bacillota</taxon>
        <taxon>Bacilli</taxon>
        <taxon>Bacillales</taxon>
        <taxon>Staphylococcaceae</taxon>
        <taxon>Staphylococcus</taxon>
    </lineage>
</organism>
<dbReference type="Pfam" id="PF14659">
    <property type="entry name" value="Phage_int_SAM_3"/>
    <property type="match status" value="1"/>
</dbReference>
<evidence type="ECO:0000256" key="3">
    <source>
        <dbReference type="ARBA" id="ARBA00023125"/>
    </source>
</evidence>
<dbReference type="RefSeq" id="WP_046377086.1">
    <property type="nucleotide sequence ID" value="NZ_BBKC01000043.1"/>
</dbReference>
<dbReference type="EMBL" id="AB983235">
    <property type="protein sequence ID" value="BAQ35608.1"/>
    <property type="molecule type" value="Genomic_DNA"/>
</dbReference>